<evidence type="ECO:0000313" key="2">
    <source>
        <dbReference type="EMBL" id="KIJ42191.1"/>
    </source>
</evidence>
<evidence type="ECO:0000256" key="1">
    <source>
        <dbReference type="SAM" id="MobiDB-lite"/>
    </source>
</evidence>
<reference evidence="2 3" key="1">
    <citation type="submission" date="2014-06" db="EMBL/GenBank/DDBJ databases">
        <title>Evolutionary Origins and Diversification of the Mycorrhizal Mutualists.</title>
        <authorList>
            <consortium name="DOE Joint Genome Institute"/>
            <consortium name="Mycorrhizal Genomics Consortium"/>
            <person name="Kohler A."/>
            <person name="Kuo A."/>
            <person name="Nagy L.G."/>
            <person name="Floudas D."/>
            <person name="Copeland A."/>
            <person name="Barry K.W."/>
            <person name="Cichocki N."/>
            <person name="Veneault-Fourrey C."/>
            <person name="LaButti K."/>
            <person name="Lindquist E.A."/>
            <person name="Lipzen A."/>
            <person name="Lundell T."/>
            <person name="Morin E."/>
            <person name="Murat C."/>
            <person name="Riley R."/>
            <person name="Ohm R."/>
            <person name="Sun H."/>
            <person name="Tunlid A."/>
            <person name="Henrissat B."/>
            <person name="Grigoriev I.V."/>
            <person name="Hibbett D.S."/>
            <person name="Martin F."/>
        </authorList>
    </citation>
    <scope>NUCLEOTIDE SEQUENCE [LARGE SCALE GENOMIC DNA]</scope>
    <source>
        <strain evidence="2 3">SS14</strain>
    </source>
</reference>
<dbReference type="Proteomes" id="UP000054279">
    <property type="component" value="Unassembled WGS sequence"/>
</dbReference>
<dbReference type="EMBL" id="KN837131">
    <property type="protein sequence ID" value="KIJ42191.1"/>
    <property type="molecule type" value="Genomic_DNA"/>
</dbReference>
<sequence length="86" mass="9724">MFLLCDVGPHSRHQRRLNISAKLKRQRYPKSLQSPGLQSTTTAMPTPAITIIHPTHTPKSRMALPFYINHPNHHNLPATINPTCSH</sequence>
<feature type="region of interest" description="Disordered" evidence="1">
    <location>
        <begin position="25"/>
        <end position="47"/>
    </location>
</feature>
<evidence type="ECO:0000313" key="3">
    <source>
        <dbReference type="Proteomes" id="UP000054279"/>
    </source>
</evidence>
<name>A0A0C9VV76_SPHS4</name>
<protein>
    <submittedName>
        <fullName evidence="2">Uncharacterized protein</fullName>
    </submittedName>
</protein>
<dbReference type="HOGENOM" id="CLU_184142_0_0_1"/>
<gene>
    <name evidence="2" type="ORF">M422DRAFT_31383</name>
</gene>
<dbReference type="AlphaFoldDB" id="A0A0C9VV76"/>
<accession>A0A0C9VV76</accession>
<proteinExistence type="predicted"/>
<keyword evidence="3" id="KW-1185">Reference proteome</keyword>
<organism evidence="2 3">
    <name type="scientific">Sphaerobolus stellatus (strain SS14)</name>
    <dbReference type="NCBI Taxonomy" id="990650"/>
    <lineage>
        <taxon>Eukaryota</taxon>
        <taxon>Fungi</taxon>
        <taxon>Dikarya</taxon>
        <taxon>Basidiomycota</taxon>
        <taxon>Agaricomycotina</taxon>
        <taxon>Agaricomycetes</taxon>
        <taxon>Phallomycetidae</taxon>
        <taxon>Geastrales</taxon>
        <taxon>Sphaerobolaceae</taxon>
        <taxon>Sphaerobolus</taxon>
    </lineage>
</organism>